<comment type="caution">
    <text evidence="1">The sequence shown here is derived from an EMBL/GenBank/DDBJ whole genome shotgun (WGS) entry which is preliminary data.</text>
</comment>
<evidence type="ECO:0000313" key="1">
    <source>
        <dbReference type="EMBL" id="TSC65683.1"/>
    </source>
</evidence>
<proteinExistence type="predicted"/>
<dbReference type="AlphaFoldDB" id="A0A554JBC8"/>
<sequence length="183" mass="19691">PSLVTNILPPPNIAKPSEHLKTHSYVDTAAPGVPLYAPIDMELISGAHYVGGPYMFDFRISCEVTLRLAHVIDPIAKLKDALPAEAKNNSLSDEVKPAIAVKAGELIAYSGGPPHVPNSGLDFGLYNSTRPNKYVGSQTSPTYTTAICPFDYFSESLKAAYKTKFNLSRNEAAMVADGDSFCQ</sequence>
<protein>
    <submittedName>
        <fullName evidence="1">Uncharacterized protein</fullName>
    </submittedName>
</protein>
<accession>A0A554JBC8</accession>
<dbReference type="Proteomes" id="UP000316253">
    <property type="component" value="Unassembled WGS sequence"/>
</dbReference>
<evidence type="ECO:0000313" key="2">
    <source>
        <dbReference type="Proteomes" id="UP000316253"/>
    </source>
</evidence>
<name>A0A554JBC8_9BACT</name>
<reference evidence="1 2" key="1">
    <citation type="submission" date="2017-08" db="EMBL/GenBank/DDBJ databases">
        <title>Mechanisms for carbon and nitrogen cycling indicate functional differentiation within the Candidate Phyla Radiation.</title>
        <authorList>
            <person name="Danczak R.E."/>
            <person name="Johnston M.D."/>
            <person name="Kenah C."/>
            <person name="Slattery M."/>
            <person name="Wrighton K.C."/>
            <person name="Wilkins M.J."/>
        </authorList>
    </citation>
    <scope>NUCLEOTIDE SEQUENCE [LARGE SCALE GENOMIC DNA]</scope>
    <source>
        <strain evidence="1">Gr01-1014_85</strain>
    </source>
</reference>
<feature type="non-terminal residue" evidence="1">
    <location>
        <position position="1"/>
    </location>
</feature>
<gene>
    <name evidence="1" type="ORF">CEO22_395</name>
</gene>
<organism evidence="1 2">
    <name type="scientific">Candidatus Berkelbacteria bacterium Gr01-1014_85</name>
    <dbReference type="NCBI Taxonomy" id="2017150"/>
    <lineage>
        <taxon>Bacteria</taxon>
        <taxon>Candidatus Berkelbacteria</taxon>
    </lineage>
</organism>
<dbReference type="EMBL" id="VMFD01000032">
    <property type="protein sequence ID" value="TSC65683.1"/>
    <property type="molecule type" value="Genomic_DNA"/>
</dbReference>